<dbReference type="Proteomes" id="UP000816034">
    <property type="component" value="Unassembled WGS sequence"/>
</dbReference>
<comment type="caution">
    <text evidence="3">The sequence shown here is derived from an EMBL/GenBank/DDBJ whole genome shotgun (WGS) entry which is preliminary data.</text>
</comment>
<accession>A0AA88GF43</accession>
<dbReference type="GeneID" id="68103344"/>
<proteinExistence type="predicted"/>
<name>A0AA88GF43_NAELO</name>
<feature type="domain" description="AP-5 complex subunit zeta-1 ARM repeats" evidence="2">
    <location>
        <begin position="310"/>
        <end position="422"/>
    </location>
</feature>
<sequence>MSTTHPQQQPPPSPSSSKSSILSSSTQNTDQSLIQNYFLILHSSLNQSAQNSERYIEKLKYVPPIQITQIYPTILFKKLIQPNLTSRDLYDLLRECYQIITLPVGVNRGIDFTNHSGIILFLIKLLINTKTMKKIKVLILLILTNIKLNDFSQFHQINEQQNPYVKYLEYYTRTMNSELSLLDQLIPIQDKSMNSLVDVLYLNHKFEISDSTKIQIYESDGHTIHPLIIQGSSKTGNSNTIYTVLNRVKQHSSYTIQSNYCFSLLKQELLENFNSLSKQQLQSILKYNLRIMQQCEYLLNDSDHISYMASVLLESITQMDIICFRDSNFVNQIFPILKKMFLTISNHPSAISSCSLVLLECVKFFMHHSYTFIYDPNMLIERFFSIYWTHFKTNILLHVELLNMLILNHSFIVENDLSYVYKYSYKIIFKIFEIIPYKVHHLIQVLLPCLVNEHSFTEIFHILTQLSDPIYHSHVNVLLKIYFSKCINDEYMQVLIPIMIDKINGENHALHESSHMSESTMMMMAPVETPTRNIYEDVIIEQLTQQVHKVYTNMTTAPSLSNTTTHVSSSGITSGSSSSSAIINKMKTVLHSNNDKLFQLRSFNPFMKVSN</sequence>
<dbReference type="InterPro" id="IPR055450">
    <property type="entry name" value="AP5Z1_ARM"/>
</dbReference>
<gene>
    <name evidence="3" type="ORF">C9374_010890</name>
</gene>
<evidence type="ECO:0000313" key="3">
    <source>
        <dbReference type="EMBL" id="KAG2374320.1"/>
    </source>
</evidence>
<dbReference type="InterPro" id="IPR028222">
    <property type="entry name" value="AP5Z1"/>
</dbReference>
<dbReference type="EMBL" id="PYSW02000046">
    <property type="protein sequence ID" value="KAG2374320.1"/>
    <property type="molecule type" value="Genomic_DNA"/>
</dbReference>
<feature type="compositionally biased region" description="Low complexity" evidence="1">
    <location>
        <begin position="15"/>
        <end position="24"/>
    </location>
</feature>
<evidence type="ECO:0000256" key="1">
    <source>
        <dbReference type="SAM" id="MobiDB-lite"/>
    </source>
</evidence>
<dbReference type="PANTHER" id="PTHR46488">
    <property type="entry name" value="AP-5 COMPLEX SUBUNIT ZETA-1"/>
    <property type="match status" value="1"/>
</dbReference>
<keyword evidence="4" id="KW-1185">Reference proteome</keyword>
<feature type="region of interest" description="Disordered" evidence="1">
    <location>
        <begin position="1"/>
        <end position="24"/>
    </location>
</feature>
<reference evidence="3 4" key="1">
    <citation type="journal article" date="2018" name="BMC Genomics">
        <title>The genome of Naegleria lovaniensis, the basis for a comparative approach to unravel pathogenicity factors of the human pathogenic amoeba N. fowleri.</title>
        <authorList>
            <person name="Liechti N."/>
            <person name="Schurch N."/>
            <person name="Bruggmann R."/>
            <person name="Wittwer M."/>
        </authorList>
    </citation>
    <scope>NUCLEOTIDE SEQUENCE [LARGE SCALE GENOMIC DNA]</scope>
    <source>
        <strain evidence="3 4">ATCC 30569</strain>
    </source>
</reference>
<dbReference type="Pfam" id="PF14764">
    <property type="entry name" value="SPG48"/>
    <property type="match status" value="1"/>
</dbReference>
<organism evidence="3 4">
    <name type="scientific">Naegleria lovaniensis</name>
    <name type="common">Amoeba</name>
    <dbReference type="NCBI Taxonomy" id="51637"/>
    <lineage>
        <taxon>Eukaryota</taxon>
        <taxon>Discoba</taxon>
        <taxon>Heterolobosea</taxon>
        <taxon>Tetramitia</taxon>
        <taxon>Eutetramitia</taxon>
        <taxon>Vahlkampfiidae</taxon>
        <taxon>Naegleria</taxon>
    </lineage>
</organism>
<dbReference type="GO" id="GO:0044599">
    <property type="term" value="C:AP-5 adaptor complex"/>
    <property type="evidence" value="ECO:0007669"/>
    <property type="project" value="InterPro"/>
</dbReference>
<dbReference type="PANTHER" id="PTHR46488:SF1">
    <property type="entry name" value="AP-5 COMPLEX SUBUNIT ZETA-1"/>
    <property type="match status" value="1"/>
</dbReference>
<evidence type="ECO:0000259" key="2">
    <source>
        <dbReference type="Pfam" id="PF14764"/>
    </source>
</evidence>
<dbReference type="AlphaFoldDB" id="A0AA88GF43"/>
<evidence type="ECO:0000313" key="4">
    <source>
        <dbReference type="Proteomes" id="UP000816034"/>
    </source>
</evidence>
<dbReference type="RefSeq" id="XP_044543494.1">
    <property type="nucleotide sequence ID" value="XM_044686484.1"/>
</dbReference>
<protein>
    <recommendedName>
        <fullName evidence="2">AP-5 complex subunit zeta-1 ARM repeats domain-containing protein</fullName>
    </recommendedName>
</protein>